<reference evidence="2" key="1">
    <citation type="journal article" date="2020" name="Nature">
        <title>Giant virus diversity and host interactions through global metagenomics.</title>
        <authorList>
            <person name="Schulz F."/>
            <person name="Roux S."/>
            <person name="Paez-Espino D."/>
            <person name="Jungbluth S."/>
            <person name="Walsh D.A."/>
            <person name="Denef V.J."/>
            <person name="McMahon K.D."/>
            <person name="Konstantinidis K.T."/>
            <person name="Eloe-Fadrosh E.A."/>
            <person name="Kyrpides N.C."/>
            <person name="Woyke T."/>
        </authorList>
    </citation>
    <scope>NUCLEOTIDE SEQUENCE</scope>
    <source>
        <strain evidence="2">GVMAG-M-3300020182-33</strain>
    </source>
</reference>
<dbReference type="EMBL" id="MN739301">
    <property type="protein sequence ID" value="QHS97625.1"/>
    <property type="molecule type" value="Genomic_DNA"/>
</dbReference>
<organism evidence="2">
    <name type="scientific">viral metagenome</name>
    <dbReference type="NCBI Taxonomy" id="1070528"/>
    <lineage>
        <taxon>unclassified sequences</taxon>
        <taxon>metagenomes</taxon>
        <taxon>organismal metagenomes</taxon>
    </lineage>
</organism>
<proteinExistence type="predicted"/>
<evidence type="ECO:0000256" key="1">
    <source>
        <dbReference type="SAM" id="MobiDB-lite"/>
    </source>
</evidence>
<accession>A0A6C0BYY9</accession>
<name>A0A6C0BYY9_9ZZZZ</name>
<sequence>MSNADILSLQERATQGKLLARDHLSSIASRLMEKRGALNSYLRENYKKVLIDNSLLSDHELDERGWPTTYQIRVSSIPDVLSKVILVAPNFSPSTIAYIEGSEPSVEVASLEREHKRERVGVLRLIHPLMYSQGDFFLLPKHTSMNNLPPELKRLMTRARHDLKKNIGASSFELRKDLRIPSLDSGFYSLVAAPTEYHAPRLYRHAPHNSSPSHREHRVPSSSR</sequence>
<protein>
    <submittedName>
        <fullName evidence="2">Uncharacterized protein</fullName>
    </submittedName>
</protein>
<evidence type="ECO:0000313" key="2">
    <source>
        <dbReference type="EMBL" id="QHS97625.1"/>
    </source>
</evidence>
<feature type="region of interest" description="Disordered" evidence="1">
    <location>
        <begin position="204"/>
        <end position="224"/>
    </location>
</feature>
<dbReference type="AlphaFoldDB" id="A0A6C0BYY9"/>